<dbReference type="Proteomes" id="UP000279306">
    <property type="component" value="Chromosome"/>
</dbReference>
<evidence type="ECO:0008006" key="5">
    <source>
        <dbReference type="Google" id="ProtNLM"/>
    </source>
</evidence>
<dbReference type="EMBL" id="LR134356">
    <property type="protein sequence ID" value="VEG56291.1"/>
    <property type="molecule type" value="Genomic_DNA"/>
</dbReference>
<evidence type="ECO:0000313" key="4">
    <source>
        <dbReference type="Proteomes" id="UP000279306"/>
    </source>
</evidence>
<accession>A0A3S4SMH9</accession>
<dbReference type="KEGG" id="mauu:NCTC10437_03438"/>
<dbReference type="STRING" id="1791.GCA_001049355_01832"/>
<gene>
    <name evidence="3" type="ORF">NCTC10437_03438</name>
</gene>
<organism evidence="3 4">
    <name type="scientific">Mycolicibacterium aurum</name>
    <name type="common">Mycobacterium aurum</name>
    <dbReference type="NCBI Taxonomy" id="1791"/>
    <lineage>
        <taxon>Bacteria</taxon>
        <taxon>Bacillati</taxon>
        <taxon>Actinomycetota</taxon>
        <taxon>Actinomycetes</taxon>
        <taxon>Mycobacteriales</taxon>
        <taxon>Mycobacteriaceae</taxon>
        <taxon>Mycolicibacterium</taxon>
    </lineage>
</organism>
<keyword evidence="2" id="KW-0472">Membrane</keyword>
<protein>
    <recommendedName>
        <fullName evidence="5">Peptidase</fullName>
    </recommendedName>
</protein>
<evidence type="ECO:0000256" key="1">
    <source>
        <dbReference type="SAM" id="MobiDB-lite"/>
    </source>
</evidence>
<keyword evidence="4" id="KW-1185">Reference proteome</keyword>
<evidence type="ECO:0000256" key="2">
    <source>
        <dbReference type="SAM" id="Phobius"/>
    </source>
</evidence>
<dbReference type="OrthoDB" id="5242307at2"/>
<keyword evidence="2" id="KW-1133">Transmembrane helix</keyword>
<feature type="region of interest" description="Disordered" evidence="1">
    <location>
        <begin position="204"/>
        <end position="227"/>
    </location>
</feature>
<dbReference type="AlphaFoldDB" id="A0A3S4SMH9"/>
<dbReference type="RefSeq" id="WP_048631753.1">
    <property type="nucleotide sequence ID" value="NZ_CVQQ01000004.1"/>
</dbReference>
<proteinExistence type="predicted"/>
<name>A0A3S4SMH9_MYCAU</name>
<feature type="transmembrane region" description="Helical" evidence="2">
    <location>
        <begin position="33"/>
        <end position="54"/>
    </location>
</feature>
<evidence type="ECO:0000313" key="3">
    <source>
        <dbReference type="EMBL" id="VEG56291.1"/>
    </source>
</evidence>
<reference evidence="3 4" key="1">
    <citation type="submission" date="2018-12" db="EMBL/GenBank/DDBJ databases">
        <authorList>
            <consortium name="Pathogen Informatics"/>
        </authorList>
    </citation>
    <scope>NUCLEOTIDE SEQUENCE [LARGE SCALE GENOMIC DNA]</scope>
    <source>
        <strain evidence="3 4">NCTC10437</strain>
    </source>
</reference>
<sequence length="287" mass="29479">MRRSTTSVVTEAPVASEASDATARSRAADRRRLGAVLGAELICAIFVLGGPLAAPSGPAIAAPVTVTQPEAPARTVALADGRTAQMVDLSAGAGSALLDRVAAELPGAVDAVTDFWGPRWRPDISIVAAGSPEQFATLAGGGPDVAATTTAERIMFSPRAGEMNDADLRTVLRHELFHYAARADTAADAPVWLTEGVADFVGRPADGTVPPSPTSLPTDAELATPGPDRSAAYDRAWEFASHIAGTYGADSLRALYLAACGHGHTDVATAIRTVLGTEPAEVLAGYR</sequence>
<keyword evidence="2" id="KW-0812">Transmembrane</keyword>